<protein>
    <submittedName>
        <fullName evidence="1">Uncharacterized protein</fullName>
    </submittedName>
</protein>
<dbReference type="AlphaFoldDB" id="A0AAV9HLA7"/>
<keyword evidence="2" id="KW-1185">Reference proteome</keyword>
<dbReference type="EMBL" id="MU865004">
    <property type="protein sequence ID" value="KAK4460784.1"/>
    <property type="molecule type" value="Genomic_DNA"/>
</dbReference>
<sequence length="306" mass="34263">MAWCLLSRRRRREEESDISNDKAIVTPMLHPGALSKALSTPEGSSKGPPVLGTKSELDIFLVDGTSDSEITSELTALGHLLTDHVENNYHLQPIQQDASVIKDSLLGLGLDEWTESRIATLSVEPRTRHVAIRNVLANVIFTALDVRNTRGPSLLPPEMVAFVRSLPPRKSIGPGTPYAKALETWRRISTFLMHEAGKEGSPLPLPSRITPQVDELQTSLDQFLEYFVHDDSRARFDQSRNLNGVIRECAALGYTIFSHPCEWRYSFVTESPKDIVVLPGLERLSRREEEMYDSPRVLAWPVVVTV</sequence>
<proteinExistence type="predicted"/>
<reference evidence="1" key="2">
    <citation type="submission" date="2023-06" db="EMBL/GenBank/DDBJ databases">
        <authorList>
            <consortium name="Lawrence Berkeley National Laboratory"/>
            <person name="Mondo S.J."/>
            <person name="Hensen N."/>
            <person name="Bonometti L."/>
            <person name="Westerberg I."/>
            <person name="Brannstrom I.O."/>
            <person name="Guillou S."/>
            <person name="Cros-Aarteil S."/>
            <person name="Calhoun S."/>
            <person name="Haridas S."/>
            <person name="Kuo A."/>
            <person name="Pangilinan J."/>
            <person name="Riley R."/>
            <person name="Labutti K."/>
            <person name="Andreopoulos B."/>
            <person name="Lipzen A."/>
            <person name="Chen C."/>
            <person name="Yanf M."/>
            <person name="Daum C."/>
            <person name="Ng V."/>
            <person name="Clum A."/>
            <person name="Steindorff A."/>
            <person name="Ohm R."/>
            <person name="Martin F."/>
            <person name="Silar P."/>
            <person name="Natvig D."/>
            <person name="Lalanne C."/>
            <person name="Gautier V."/>
            <person name="Ament-Velasquez S.L."/>
            <person name="Kruys A."/>
            <person name="Hutchinson M.I."/>
            <person name="Powell A.J."/>
            <person name="Barry K."/>
            <person name="Miller A.N."/>
            <person name="Grigoriev I.V."/>
            <person name="Debuchy R."/>
            <person name="Gladieux P."/>
            <person name="Thoren M.H."/>
            <person name="Johannesson H."/>
        </authorList>
    </citation>
    <scope>NUCLEOTIDE SEQUENCE</scope>
    <source>
        <strain evidence="1">PSN324</strain>
    </source>
</reference>
<organism evidence="1 2">
    <name type="scientific">Cladorrhinum samala</name>
    <dbReference type="NCBI Taxonomy" id="585594"/>
    <lineage>
        <taxon>Eukaryota</taxon>
        <taxon>Fungi</taxon>
        <taxon>Dikarya</taxon>
        <taxon>Ascomycota</taxon>
        <taxon>Pezizomycotina</taxon>
        <taxon>Sordariomycetes</taxon>
        <taxon>Sordariomycetidae</taxon>
        <taxon>Sordariales</taxon>
        <taxon>Podosporaceae</taxon>
        <taxon>Cladorrhinum</taxon>
    </lineage>
</organism>
<name>A0AAV9HLA7_9PEZI</name>
<evidence type="ECO:0000313" key="1">
    <source>
        <dbReference type="EMBL" id="KAK4460784.1"/>
    </source>
</evidence>
<comment type="caution">
    <text evidence="1">The sequence shown here is derived from an EMBL/GenBank/DDBJ whole genome shotgun (WGS) entry which is preliminary data.</text>
</comment>
<dbReference type="Proteomes" id="UP001321749">
    <property type="component" value="Unassembled WGS sequence"/>
</dbReference>
<evidence type="ECO:0000313" key="2">
    <source>
        <dbReference type="Proteomes" id="UP001321749"/>
    </source>
</evidence>
<gene>
    <name evidence="1" type="ORF">QBC42DRAFT_288153</name>
</gene>
<accession>A0AAV9HLA7</accession>
<reference evidence="1" key="1">
    <citation type="journal article" date="2023" name="Mol. Phylogenet. Evol.">
        <title>Genome-scale phylogeny and comparative genomics of the fungal order Sordariales.</title>
        <authorList>
            <person name="Hensen N."/>
            <person name="Bonometti L."/>
            <person name="Westerberg I."/>
            <person name="Brannstrom I.O."/>
            <person name="Guillou S."/>
            <person name="Cros-Aarteil S."/>
            <person name="Calhoun S."/>
            <person name="Haridas S."/>
            <person name="Kuo A."/>
            <person name="Mondo S."/>
            <person name="Pangilinan J."/>
            <person name="Riley R."/>
            <person name="LaButti K."/>
            <person name="Andreopoulos B."/>
            <person name="Lipzen A."/>
            <person name="Chen C."/>
            <person name="Yan M."/>
            <person name="Daum C."/>
            <person name="Ng V."/>
            <person name="Clum A."/>
            <person name="Steindorff A."/>
            <person name="Ohm R.A."/>
            <person name="Martin F."/>
            <person name="Silar P."/>
            <person name="Natvig D.O."/>
            <person name="Lalanne C."/>
            <person name="Gautier V."/>
            <person name="Ament-Velasquez S.L."/>
            <person name="Kruys A."/>
            <person name="Hutchinson M.I."/>
            <person name="Powell A.J."/>
            <person name="Barry K."/>
            <person name="Miller A.N."/>
            <person name="Grigoriev I.V."/>
            <person name="Debuchy R."/>
            <person name="Gladieux P."/>
            <person name="Hiltunen Thoren M."/>
            <person name="Johannesson H."/>
        </authorList>
    </citation>
    <scope>NUCLEOTIDE SEQUENCE</scope>
    <source>
        <strain evidence="1">PSN324</strain>
    </source>
</reference>